<keyword evidence="2" id="KW-1185">Reference proteome</keyword>
<accession>A0A917XZS4</accession>
<sequence>MISGGGPVSRTWSGPIARSLEYVGAVAGLTPKAYAHLMPSSRDRARKALGLALRPQDPEG</sequence>
<organism evidence="1 2">
    <name type="scientific">Streptomyces albiflavescens</name>
    <dbReference type="NCBI Taxonomy" id="1623582"/>
    <lineage>
        <taxon>Bacteria</taxon>
        <taxon>Bacillati</taxon>
        <taxon>Actinomycetota</taxon>
        <taxon>Actinomycetes</taxon>
        <taxon>Kitasatosporales</taxon>
        <taxon>Streptomycetaceae</taxon>
        <taxon>Streptomyces</taxon>
    </lineage>
</organism>
<evidence type="ECO:0000313" key="1">
    <source>
        <dbReference type="EMBL" id="GGN60736.1"/>
    </source>
</evidence>
<evidence type="ECO:0000313" key="2">
    <source>
        <dbReference type="Proteomes" id="UP000600365"/>
    </source>
</evidence>
<dbReference type="EMBL" id="BMMM01000004">
    <property type="protein sequence ID" value="GGN60736.1"/>
    <property type="molecule type" value="Genomic_DNA"/>
</dbReference>
<name>A0A917XZS4_9ACTN</name>
<reference evidence="1 2" key="1">
    <citation type="journal article" date="2014" name="Int. J. Syst. Evol. Microbiol.">
        <title>Complete genome sequence of Corynebacterium casei LMG S-19264T (=DSM 44701T), isolated from a smear-ripened cheese.</title>
        <authorList>
            <consortium name="US DOE Joint Genome Institute (JGI-PGF)"/>
            <person name="Walter F."/>
            <person name="Albersmeier A."/>
            <person name="Kalinowski J."/>
            <person name="Ruckert C."/>
        </authorList>
    </citation>
    <scope>NUCLEOTIDE SEQUENCE [LARGE SCALE GENOMIC DNA]</scope>
    <source>
        <strain evidence="1 2">CGMCC 4.7111</strain>
    </source>
</reference>
<protein>
    <submittedName>
        <fullName evidence="1">Uncharacterized protein</fullName>
    </submittedName>
</protein>
<proteinExistence type="predicted"/>
<dbReference type="Proteomes" id="UP000600365">
    <property type="component" value="Unassembled WGS sequence"/>
</dbReference>
<dbReference type="RefSeq" id="WP_189186526.1">
    <property type="nucleotide sequence ID" value="NZ_BMMM01000004.1"/>
</dbReference>
<dbReference type="AlphaFoldDB" id="A0A917XZS4"/>
<gene>
    <name evidence="1" type="ORF">GCM10011579_026140</name>
</gene>
<comment type="caution">
    <text evidence="1">The sequence shown here is derived from an EMBL/GenBank/DDBJ whole genome shotgun (WGS) entry which is preliminary data.</text>
</comment>